<comment type="subcellular location">
    <subcellularLocation>
        <location evidence="1">Nucleus</location>
    </subcellularLocation>
</comment>
<evidence type="ECO:0000313" key="7">
    <source>
        <dbReference type="Proteomes" id="UP000008837"/>
    </source>
</evidence>
<keyword evidence="5" id="KW-0539">Nucleus</keyword>
<dbReference type="InParanoid" id="A8Q2B5"/>
<dbReference type="OrthoDB" id="337581at2759"/>
<organism evidence="6 7">
    <name type="scientific">Malassezia globosa (strain ATCC MYA-4612 / CBS 7966)</name>
    <name type="common">Dandruff-associated fungus</name>
    <dbReference type="NCBI Taxonomy" id="425265"/>
    <lineage>
        <taxon>Eukaryota</taxon>
        <taxon>Fungi</taxon>
        <taxon>Dikarya</taxon>
        <taxon>Basidiomycota</taxon>
        <taxon>Ustilaginomycotina</taxon>
        <taxon>Malasseziomycetes</taxon>
        <taxon>Malasseziales</taxon>
        <taxon>Malasseziaceae</taxon>
        <taxon>Malassezia</taxon>
    </lineage>
</organism>
<evidence type="ECO:0000313" key="6">
    <source>
        <dbReference type="EMBL" id="EDP43517.1"/>
    </source>
</evidence>
<dbReference type="KEGG" id="mgl:MGL_2185"/>
<keyword evidence="4" id="KW-0234">DNA repair</keyword>
<evidence type="ECO:0000256" key="4">
    <source>
        <dbReference type="ARBA" id="ARBA00023204"/>
    </source>
</evidence>
<dbReference type="GO" id="GO:0030896">
    <property type="term" value="C:checkpoint clamp complex"/>
    <property type="evidence" value="ECO:0007669"/>
    <property type="project" value="TreeGrafter"/>
</dbReference>
<evidence type="ECO:0000256" key="2">
    <source>
        <dbReference type="ARBA" id="ARBA00010991"/>
    </source>
</evidence>
<dbReference type="GO" id="GO:0006281">
    <property type="term" value="P:DNA repair"/>
    <property type="evidence" value="ECO:0007669"/>
    <property type="project" value="UniProtKB-KW"/>
</dbReference>
<reference evidence="6 7" key="1">
    <citation type="journal article" date="2007" name="Proc. Natl. Acad. Sci. U.S.A.">
        <title>Dandruff-associated Malassezia genomes reveal convergent and divergent virulence traits shared with plant and human fungal pathogens.</title>
        <authorList>
            <person name="Xu J."/>
            <person name="Saunders C.W."/>
            <person name="Hu P."/>
            <person name="Grant R.A."/>
            <person name="Boekhout T."/>
            <person name="Kuramae E.E."/>
            <person name="Kronstad J.W."/>
            <person name="Deangelis Y.M."/>
            <person name="Reeder N.L."/>
            <person name="Johnstone K.R."/>
            <person name="Leland M."/>
            <person name="Fieno A.M."/>
            <person name="Begley W.M."/>
            <person name="Sun Y."/>
            <person name="Lacey M.P."/>
            <person name="Chaudhary T."/>
            <person name="Keough T."/>
            <person name="Chu L."/>
            <person name="Sears R."/>
            <person name="Yuan B."/>
            <person name="Dawson T.L.Jr."/>
        </authorList>
    </citation>
    <scope>NUCLEOTIDE SEQUENCE [LARGE SCALE GENOMIC DNA]</scope>
    <source>
        <strain evidence="7">ATCC MYA-4612 / CBS 7966</strain>
    </source>
</reference>
<dbReference type="Gene3D" id="3.70.10.10">
    <property type="match status" value="1"/>
</dbReference>
<dbReference type="PRINTS" id="PR01245">
    <property type="entry name" value="RAD1REC1"/>
</dbReference>
<dbReference type="VEuPathDB" id="FungiDB:MGL_2185"/>
<dbReference type="STRING" id="425265.A8Q2B5"/>
<evidence type="ECO:0000256" key="5">
    <source>
        <dbReference type="ARBA" id="ARBA00023242"/>
    </source>
</evidence>
<dbReference type="InterPro" id="IPR003021">
    <property type="entry name" value="Rad1_Rec1_Rad17"/>
</dbReference>
<dbReference type="EMBL" id="AAYY01000007">
    <property type="protein sequence ID" value="EDP43517.1"/>
    <property type="molecule type" value="Genomic_DNA"/>
</dbReference>
<keyword evidence="3" id="KW-0227">DNA damage</keyword>
<proteinExistence type="inferred from homology"/>
<dbReference type="GO" id="GO:0000077">
    <property type="term" value="P:DNA damage checkpoint signaling"/>
    <property type="evidence" value="ECO:0007669"/>
    <property type="project" value="InterPro"/>
</dbReference>
<evidence type="ECO:0000256" key="1">
    <source>
        <dbReference type="ARBA" id="ARBA00004123"/>
    </source>
</evidence>
<gene>
    <name evidence="6" type="ORF">MGL_2185</name>
</gene>
<dbReference type="SUPFAM" id="SSF55979">
    <property type="entry name" value="DNA clamp"/>
    <property type="match status" value="1"/>
</dbReference>
<dbReference type="PANTHER" id="PTHR10870:SF0">
    <property type="entry name" value="CELL CYCLE CHECKPOINT PROTEIN RAD1"/>
    <property type="match status" value="1"/>
</dbReference>
<dbReference type="Proteomes" id="UP000008837">
    <property type="component" value="Unassembled WGS sequence"/>
</dbReference>
<protein>
    <submittedName>
        <fullName evidence="6">Uncharacterized protein</fullName>
    </submittedName>
</protein>
<sequence>MEFMVDSGDQVCQAHGYLYSSLFDQYEFHPPENWLQFEQRRLPHDATLDTDETLQPCVTFDIHLESLFKVLQVFLFRKKSPGNEDTVMIMDFPHLGGPMGLRMSHGTWDMSFHLRTYDAPFKHEMDFDSAHTAAQVIVDSQQLCPLLNEIYKNGEKAMRMEFYPAASRAQGDFLFCTENSHGTTEIVFPNKDAVTEKYMCDEPVVQSYALKGIEHMLAALTVSDKTSIRIDEVGMLSVQFKLPLVCRQDVDASQFHWHHGFIEFLCCPLVAST</sequence>
<comment type="similarity">
    <text evidence="2">Belongs to the rad1 family.</text>
</comment>
<dbReference type="GeneID" id="5855037"/>
<dbReference type="RefSeq" id="XP_001730731.1">
    <property type="nucleotide sequence ID" value="XM_001730679.1"/>
</dbReference>
<evidence type="ECO:0000256" key="3">
    <source>
        <dbReference type="ARBA" id="ARBA00022763"/>
    </source>
</evidence>
<comment type="caution">
    <text evidence="6">The sequence shown here is derived from an EMBL/GenBank/DDBJ whole genome shotgun (WGS) entry which is preliminary data.</text>
</comment>
<name>A8Q2B5_MALGO</name>
<dbReference type="PANTHER" id="PTHR10870">
    <property type="entry name" value="CELL CYCLE CHECKPOINT PROTEIN RAD1"/>
    <property type="match status" value="1"/>
</dbReference>
<dbReference type="InterPro" id="IPR046938">
    <property type="entry name" value="DNA_clamp_sf"/>
</dbReference>
<accession>A8Q2B5</accession>
<dbReference type="AlphaFoldDB" id="A8Q2B5"/>
<dbReference type="Pfam" id="PF02144">
    <property type="entry name" value="Rad1"/>
    <property type="match status" value="1"/>
</dbReference>
<keyword evidence="7" id="KW-1185">Reference proteome</keyword>